<dbReference type="InParanoid" id="A0A316VPS1"/>
<organism evidence="2 3">
    <name type="scientific">Ceraceosorus guamensis</name>
    <dbReference type="NCBI Taxonomy" id="1522189"/>
    <lineage>
        <taxon>Eukaryota</taxon>
        <taxon>Fungi</taxon>
        <taxon>Dikarya</taxon>
        <taxon>Basidiomycota</taxon>
        <taxon>Ustilaginomycotina</taxon>
        <taxon>Exobasidiomycetes</taxon>
        <taxon>Ceraceosorales</taxon>
        <taxon>Ceraceosoraceae</taxon>
        <taxon>Ceraceosorus</taxon>
    </lineage>
</organism>
<feature type="compositionally biased region" description="Basic and acidic residues" evidence="1">
    <location>
        <begin position="487"/>
        <end position="504"/>
    </location>
</feature>
<feature type="region of interest" description="Disordered" evidence="1">
    <location>
        <begin position="1"/>
        <end position="70"/>
    </location>
</feature>
<accession>A0A316VPS1</accession>
<proteinExistence type="predicted"/>
<feature type="compositionally biased region" description="Low complexity" evidence="1">
    <location>
        <begin position="14"/>
        <end position="42"/>
    </location>
</feature>
<feature type="region of interest" description="Disordered" evidence="1">
    <location>
        <begin position="198"/>
        <end position="245"/>
    </location>
</feature>
<name>A0A316VPS1_9BASI</name>
<dbReference type="GeneID" id="37032435"/>
<feature type="compositionally biased region" description="Polar residues" evidence="1">
    <location>
        <begin position="339"/>
        <end position="358"/>
    </location>
</feature>
<sequence length="504" mass="53114">MSSSTGAFTGLRLSSFSSESSSTSSARSGSTSSTPNSASSDAIGYAEDFFSTADRQTQPRQPGPTLDAYASGEDKCHGVKILNAALASAPLNEDDIVTALQAGQGAQGPGARDRHSASRLLPLGSQQDSQTRYLLHGGACEASSSLSEHVKLSHACLEDCAHSSDTMPTPFHTLQLEQAGGRDSMVFCLDNPRSSAPWHFGEHTSNRSQTQLSSAPKSSHSSSSSRPHIQVSSPSPTPSPWQSSFGALTHTTINVPSLRLDTAMPARASSEPLSGASASGVSKTMAFFNFDGASSEAEEGTFAETDRRRSSVPLESPSNLPANASVHETAAAEGEQAPSAGQATLPDQRSGLLTSQPSEMDRDKEASSYRAPYAPTFADLRTATEQRKRKLEDTAIEDFSTNAAMGTEYTPWITAEITSAMTGRYRRIADTGSSEAPKAPASRARGASDPESNWFDARVPGQSDSEAPSHGAEAADLTSSVALAQDDNLRKSLPDRCLDRRSDS</sequence>
<reference evidence="2 3" key="1">
    <citation type="journal article" date="2018" name="Mol. Biol. Evol.">
        <title>Broad Genomic Sampling Reveals a Smut Pathogenic Ancestry of the Fungal Clade Ustilaginomycotina.</title>
        <authorList>
            <person name="Kijpornyongpan T."/>
            <person name="Mondo S.J."/>
            <person name="Barry K."/>
            <person name="Sandor L."/>
            <person name="Lee J."/>
            <person name="Lipzen A."/>
            <person name="Pangilinan J."/>
            <person name="LaButti K."/>
            <person name="Hainaut M."/>
            <person name="Henrissat B."/>
            <person name="Grigoriev I.V."/>
            <person name="Spatafora J.W."/>
            <person name="Aime M.C."/>
        </authorList>
    </citation>
    <scope>NUCLEOTIDE SEQUENCE [LARGE SCALE GENOMIC DNA]</scope>
    <source>
        <strain evidence="2 3">MCA 4658</strain>
    </source>
</reference>
<feature type="compositionally biased region" description="Low complexity" evidence="1">
    <location>
        <begin position="213"/>
        <end position="244"/>
    </location>
</feature>
<dbReference type="RefSeq" id="XP_025366736.1">
    <property type="nucleotide sequence ID" value="XM_025510565.1"/>
</dbReference>
<feature type="region of interest" description="Disordered" evidence="1">
    <location>
        <begin position="430"/>
        <end position="504"/>
    </location>
</feature>
<gene>
    <name evidence="2" type="ORF">IE81DRAFT_16480</name>
</gene>
<evidence type="ECO:0000313" key="3">
    <source>
        <dbReference type="Proteomes" id="UP000245783"/>
    </source>
</evidence>
<keyword evidence="3" id="KW-1185">Reference proteome</keyword>
<dbReference type="EMBL" id="KZ819457">
    <property type="protein sequence ID" value="PWN39576.1"/>
    <property type="molecule type" value="Genomic_DNA"/>
</dbReference>
<evidence type="ECO:0000256" key="1">
    <source>
        <dbReference type="SAM" id="MobiDB-lite"/>
    </source>
</evidence>
<protein>
    <submittedName>
        <fullName evidence="2">Uncharacterized protein</fullName>
    </submittedName>
</protein>
<evidence type="ECO:0000313" key="2">
    <source>
        <dbReference type="EMBL" id="PWN39576.1"/>
    </source>
</evidence>
<dbReference type="OrthoDB" id="10525561at2759"/>
<dbReference type="AlphaFoldDB" id="A0A316VPS1"/>
<feature type="region of interest" description="Disordered" evidence="1">
    <location>
        <begin position="294"/>
        <end position="375"/>
    </location>
</feature>
<dbReference type="Proteomes" id="UP000245783">
    <property type="component" value="Unassembled WGS sequence"/>
</dbReference>